<dbReference type="RefSeq" id="XP_009803790.1">
    <property type="nucleotide sequence ID" value="XM_009805488.1"/>
</dbReference>
<organism evidence="8 9">
    <name type="scientific">Nicotiana sylvestris</name>
    <name type="common">Wood tobacco</name>
    <name type="synonym">South American tobacco</name>
    <dbReference type="NCBI Taxonomy" id="4096"/>
    <lineage>
        <taxon>Eukaryota</taxon>
        <taxon>Viridiplantae</taxon>
        <taxon>Streptophyta</taxon>
        <taxon>Embryophyta</taxon>
        <taxon>Tracheophyta</taxon>
        <taxon>Spermatophyta</taxon>
        <taxon>Magnoliopsida</taxon>
        <taxon>eudicotyledons</taxon>
        <taxon>Gunneridae</taxon>
        <taxon>Pentapetalae</taxon>
        <taxon>asterids</taxon>
        <taxon>lamiids</taxon>
        <taxon>Solanales</taxon>
        <taxon>Solanaceae</taxon>
        <taxon>Nicotianoideae</taxon>
        <taxon>Nicotianeae</taxon>
        <taxon>Nicotiana</taxon>
    </lineage>
</organism>
<reference evidence="8" key="1">
    <citation type="journal article" date="2013" name="Genome Biol.">
        <title>Reference genomes and transcriptomes of Nicotiana sylvestris and Nicotiana tomentosiformis.</title>
        <authorList>
            <person name="Sierro N."/>
            <person name="Battey J.N."/>
            <person name="Ouadi S."/>
            <person name="Bovet L."/>
            <person name="Goepfert S."/>
            <person name="Bakaher N."/>
            <person name="Peitsch M.C."/>
            <person name="Ivanov N.V."/>
        </authorList>
    </citation>
    <scope>NUCLEOTIDE SEQUENCE [LARGE SCALE GENOMIC DNA]</scope>
</reference>
<dbReference type="OrthoDB" id="1291904at2759"/>
<gene>
    <name evidence="9" type="primary">LOC104249109</name>
</gene>
<keyword evidence="3" id="KW-0238">DNA-binding</keyword>
<keyword evidence="4" id="KW-0804">Transcription</keyword>
<keyword evidence="2" id="KW-0805">Transcription regulation</keyword>
<evidence type="ECO:0000256" key="2">
    <source>
        <dbReference type="ARBA" id="ARBA00023015"/>
    </source>
</evidence>
<accession>A0A1U7YYI6</accession>
<dbReference type="PANTHER" id="PTHR31072">
    <property type="entry name" value="TRANSCRIPTION FACTOR TCP4-RELATED"/>
    <property type="match status" value="1"/>
</dbReference>
<dbReference type="GO" id="GO:0005634">
    <property type="term" value="C:nucleus"/>
    <property type="evidence" value="ECO:0007669"/>
    <property type="project" value="UniProtKB-SubCell"/>
</dbReference>
<feature type="domain" description="TCP" evidence="7">
    <location>
        <begin position="97"/>
        <end position="151"/>
    </location>
</feature>
<evidence type="ECO:0000256" key="6">
    <source>
        <dbReference type="SAM" id="MobiDB-lite"/>
    </source>
</evidence>
<keyword evidence="8" id="KW-1185">Reference proteome</keyword>
<dbReference type="GO" id="GO:0003700">
    <property type="term" value="F:DNA-binding transcription factor activity"/>
    <property type="evidence" value="ECO:0007669"/>
    <property type="project" value="InterPro"/>
</dbReference>
<feature type="region of interest" description="Disordered" evidence="6">
    <location>
        <begin position="71"/>
        <end position="105"/>
    </location>
</feature>
<dbReference type="Pfam" id="PF03634">
    <property type="entry name" value="TCP"/>
    <property type="match status" value="1"/>
</dbReference>
<evidence type="ECO:0000313" key="9">
    <source>
        <dbReference type="RefSeq" id="XP_009803790.1"/>
    </source>
</evidence>
<feature type="region of interest" description="Disordered" evidence="6">
    <location>
        <begin position="1"/>
        <end position="34"/>
    </location>
</feature>
<feature type="compositionally biased region" description="Polar residues" evidence="6">
    <location>
        <begin position="1"/>
        <end position="21"/>
    </location>
</feature>
<dbReference type="GeneID" id="104249109"/>
<dbReference type="GO" id="GO:0043565">
    <property type="term" value="F:sequence-specific DNA binding"/>
    <property type="evidence" value="ECO:0007669"/>
    <property type="project" value="TreeGrafter"/>
</dbReference>
<protein>
    <submittedName>
        <fullName evidence="9">Transcription factor TCP9-like</fullName>
    </submittedName>
</protein>
<dbReference type="eggNOG" id="ENOG502QR5H">
    <property type="taxonomic scope" value="Eukaryota"/>
</dbReference>
<evidence type="ECO:0000313" key="8">
    <source>
        <dbReference type="Proteomes" id="UP000189701"/>
    </source>
</evidence>
<sequence>MEAAQTHSIPMESKNTNNINKSYMAAPPSARRRQVAPPIATPLISPKQEPHDMAEKPPAPPIIKVTLPTPTLKQSVSPPHMPPSPPPTPHNKAVTSTKDRHTKVEGRGRRIRMPATCAARVFQLTRELGHKTDGETIQWLLQHAEPSIISATGTGTTPAIAVSVNGSVEIPTTKNGPLTRKRKRCTTNSEFINVKQRSNCHAIMTTCSPSTIDVKCNKVTTIFAPVMSIVPSQTILPHVSMFAVPTRINSMAAASPVWIIPQTPLITRTPSVADQVLAVQPINCCCYFRVAEVKCI</sequence>
<dbReference type="KEGG" id="nsy:104249109"/>
<dbReference type="STRING" id="4096.A0A1U7YYI6"/>
<dbReference type="AlphaFoldDB" id="A0A1U7YYI6"/>
<evidence type="ECO:0000256" key="5">
    <source>
        <dbReference type="ARBA" id="ARBA00023242"/>
    </source>
</evidence>
<keyword evidence="5" id="KW-0539">Nucleus</keyword>
<feature type="compositionally biased region" description="Pro residues" evidence="6">
    <location>
        <begin position="79"/>
        <end position="89"/>
    </location>
</feature>
<evidence type="ECO:0000256" key="1">
    <source>
        <dbReference type="ARBA" id="ARBA00004123"/>
    </source>
</evidence>
<dbReference type="InterPro" id="IPR017887">
    <property type="entry name" value="TF_TCP_subgr"/>
</dbReference>
<dbReference type="InterPro" id="IPR005333">
    <property type="entry name" value="Transcription_factor_TCP"/>
</dbReference>
<dbReference type="PROSITE" id="PS51369">
    <property type="entry name" value="TCP"/>
    <property type="match status" value="1"/>
</dbReference>
<evidence type="ECO:0000256" key="4">
    <source>
        <dbReference type="ARBA" id="ARBA00023163"/>
    </source>
</evidence>
<proteinExistence type="predicted"/>
<comment type="subcellular location">
    <subcellularLocation>
        <location evidence="1">Nucleus</location>
    </subcellularLocation>
</comment>
<reference evidence="9" key="2">
    <citation type="submission" date="2025-08" db="UniProtKB">
        <authorList>
            <consortium name="RefSeq"/>
        </authorList>
    </citation>
    <scope>IDENTIFICATION</scope>
    <source>
        <tissue evidence="9">Leaf</tissue>
    </source>
</reference>
<dbReference type="PANTHER" id="PTHR31072:SF202">
    <property type="entry name" value="TRANSCRIPTION FACTOR TCP9-LIKE"/>
    <property type="match status" value="1"/>
</dbReference>
<evidence type="ECO:0000259" key="7">
    <source>
        <dbReference type="PROSITE" id="PS51369"/>
    </source>
</evidence>
<dbReference type="Proteomes" id="UP000189701">
    <property type="component" value="Unplaced"/>
</dbReference>
<evidence type="ECO:0000256" key="3">
    <source>
        <dbReference type="ARBA" id="ARBA00023125"/>
    </source>
</evidence>
<name>A0A1U7YYI6_NICSY</name>